<dbReference type="EMBL" id="JAMDLZ010000012">
    <property type="protein sequence ID" value="MCY9546765.1"/>
    <property type="molecule type" value="Genomic_DNA"/>
</dbReference>
<gene>
    <name evidence="2" type="ORF">M5W82_07340</name>
</gene>
<feature type="transmembrane region" description="Helical" evidence="1">
    <location>
        <begin position="59"/>
        <end position="82"/>
    </location>
</feature>
<name>A0ABT4EM69_9BACI</name>
<dbReference type="Proteomes" id="UP001527052">
    <property type="component" value="Unassembled WGS sequence"/>
</dbReference>
<evidence type="ECO:0008006" key="4">
    <source>
        <dbReference type="Google" id="ProtNLM"/>
    </source>
</evidence>
<protein>
    <recommendedName>
        <fullName evidence="4">Holin</fullName>
    </recommendedName>
</protein>
<accession>A0ABT4EM69</accession>
<keyword evidence="1" id="KW-0812">Transmembrane</keyword>
<evidence type="ECO:0000313" key="2">
    <source>
        <dbReference type="EMBL" id="MCY9546765.1"/>
    </source>
</evidence>
<sequence>MRDIYQRLGGIEAKIDDFRTVRETANQADATANQALRLAESHDDALKDMRTETNNNRRWLIGTVIGGVFSTASIVVAIIALLSR</sequence>
<comment type="caution">
    <text evidence="2">The sequence shown here is derived from an EMBL/GenBank/DDBJ whole genome shotgun (WGS) entry which is preliminary data.</text>
</comment>
<dbReference type="RefSeq" id="WP_268636952.1">
    <property type="nucleotide sequence ID" value="NZ_JAMDLZ010000012.1"/>
</dbReference>
<organism evidence="2 3">
    <name type="scientific">Lysinibacillus xylanilyticus</name>
    <dbReference type="NCBI Taxonomy" id="582475"/>
    <lineage>
        <taxon>Bacteria</taxon>
        <taxon>Bacillati</taxon>
        <taxon>Bacillota</taxon>
        <taxon>Bacilli</taxon>
        <taxon>Bacillales</taxon>
        <taxon>Bacillaceae</taxon>
        <taxon>Lysinibacillus</taxon>
    </lineage>
</organism>
<proteinExistence type="predicted"/>
<reference evidence="2 3" key="1">
    <citation type="submission" date="2022-05" db="EMBL/GenBank/DDBJ databases">
        <title>Genome Sequencing of Bee-Associated Microbes.</title>
        <authorList>
            <person name="Dunlap C."/>
        </authorList>
    </citation>
    <scope>NUCLEOTIDE SEQUENCE [LARGE SCALE GENOMIC DNA]</scope>
    <source>
        <strain evidence="2 3">NRRL BD-083</strain>
    </source>
</reference>
<keyword evidence="1" id="KW-1133">Transmembrane helix</keyword>
<evidence type="ECO:0000256" key="1">
    <source>
        <dbReference type="SAM" id="Phobius"/>
    </source>
</evidence>
<evidence type="ECO:0000313" key="3">
    <source>
        <dbReference type="Proteomes" id="UP001527052"/>
    </source>
</evidence>
<keyword evidence="3" id="KW-1185">Reference proteome</keyword>
<keyword evidence="1" id="KW-0472">Membrane</keyword>